<dbReference type="EMBL" id="QKYT01000009">
    <property type="protein sequence ID" value="RIA98938.1"/>
    <property type="molecule type" value="Genomic_DNA"/>
</dbReference>
<reference evidence="1 2" key="1">
    <citation type="submission" date="2018-06" db="EMBL/GenBank/DDBJ databases">
        <title>Comparative genomics reveals the genomic features of Rhizophagus irregularis, R. cerebriforme, R. diaphanum and Gigaspora rosea, and their symbiotic lifestyle signature.</title>
        <authorList>
            <person name="Morin E."/>
            <person name="San Clemente H."/>
            <person name="Chen E.C.H."/>
            <person name="De La Providencia I."/>
            <person name="Hainaut M."/>
            <person name="Kuo A."/>
            <person name="Kohler A."/>
            <person name="Murat C."/>
            <person name="Tang N."/>
            <person name="Roy S."/>
            <person name="Loubradou J."/>
            <person name="Henrissat B."/>
            <person name="Grigoriev I.V."/>
            <person name="Corradi N."/>
            <person name="Roux C."/>
            <person name="Martin F.M."/>
        </authorList>
    </citation>
    <scope>NUCLEOTIDE SEQUENCE [LARGE SCALE GENOMIC DNA]</scope>
    <source>
        <strain evidence="1 2">DAOM 227022</strain>
    </source>
</reference>
<dbReference type="AlphaFoldDB" id="A0A397TLS7"/>
<dbReference type="InterPro" id="IPR036910">
    <property type="entry name" value="HMG_box_dom_sf"/>
</dbReference>
<dbReference type="Proteomes" id="UP000265703">
    <property type="component" value="Unassembled WGS sequence"/>
</dbReference>
<comment type="caution">
    <text evidence="1">The sequence shown here is derived from an EMBL/GenBank/DDBJ whole genome shotgun (WGS) entry which is preliminary data.</text>
</comment>
<proteinExistence type="predicted"/>
<evidence type="ECO:0000313" key="1">
    <source>
        <dbReference type="EMBL" id="RIA98938.1"/>
    </source>
</evidence>
<dbReference type="OrthoDB" id="2357336at2759"/>
<name>A0A397TLS7_9GLOM</name>
<sequence>MKRIIYYRQVFSTQEVADNVIPRLDRTRIFPPFYYNQPRDFVVSTQQGHVVKSNCFLFCRKNVKEEASRYVNGNMQIINKITGTLWRTSSKEEKDIYRDLYTDAKNLSIQMNATAQQPIVVVQAQIQPPNPEYETISNMYNTGFTFNTMEDLEFSSILDSNLGPETTFH</sequence>
<evidence type="ECO:0008006" key="3">
    <source>
        <dbReference type="Google" id="ProtNLM"/>
    </source>
</evidence>
<accession>A0A397TLS7</accession>
<keyword evidence="2" id="KW-1185">Reference proteome</keyword>
<gene>
    <name evidence="1" type="ORF">C1645_731282</name>
</gene>
<protein>
    <recommendedName>
        <fullName evidence="3">HMG box domain-containing protein</fullName>
    </recommendedName>
</protein>
<evidence type="ECO:0000313" key="2">
    <source>
        <dbReference type="Proteomes" id="UP000265703"/>
    </source>
</evidence>
<organism evidence="1 2">
    <name type="scientific">Glomus cerebriforme</name>
    <dbReference type="NCBI Taxonomy" id="658196"/>
    <lineage>
        <taxon>Eukaryota</taxon>
        <taxon>Fungi</taxon>
        <taxon>Fungi incertae sedis</taxon>
        <taxon>Mucoromycota</taxon>
        <taxon>Glomeromycotina</taxon>
        <taxon>Glomeromycetes</taxon>
        <taxon>Glomerales</taxon>
        <taxon>Glomeraceae</taxon>
        <taxon>Glomus</taxon>
    </lineage>
</organism>
<dbReference type="Gene3D" id="1.10.30.10">
    <property type="entry name" value="High mobility group box domain"/>
    <property type="match status" value="1"/>
</dbReference>
<dbReference type="SUPFAM" id="SSF47095">
    <property type="entry name" value="HMG-box"/>
    <property type="match status" value="1"/>
</dbReference>